<dbReference type="SUPFAM" id="SSF48452">
    <property type="entry name" value="TPR-like"/>
    <property type="match status" value="1"/>
</dbReference>
<organism evidence="2 3">
    <name type="scientific">candidate division WOR_3 bacterium SM23_42</name>
    <dbReference type="NCBI Taxonomy" id="1703779"/>
    <lineage>
        <taxon>Bacteria</taxon>
        <taxon>Bacteria division WOR-3</taxon>
    </lineage>
</organism>
<dbReference type="InterPro" id="IPR011990">
    <property type="entry name" value="TPR-like_helical_dom_sf"/>
</dbReference>
<dbReference type="Gene3D" id="1.25.40.10">
    <property type="entry name" value="Tetratricopeptide repeat domain"/>
    <property type="match status" value="1"/>
</dbReference>
<evidence type="ECO:0008006" key="4">
    <source>
        <dbReference type="Google" id="ProtNLM"/>
    </source>
</evidence>
<keyword evidence="1" id="KW-1133">Transmembrane helix</keyword>
<dbReference type="Proteomes" id="UP000051373">
    <property type="component" value="Unassembled WGS sequence"/>
</dbReference>
<gene>
    <name evidence="2" type="ORF">AMJ83_10985</name>
</gene>
<evidence type="ECO:0000313" key="2">
    <source>
        <dbReference type="EMBL" id="KPK62414.1"/>
    </source>
</evidence>
<name>A0A0S8FPE5_UNCW3</name>
<sequence>MIIAILFLLTQSELFEPQNVLKFADHLFAQQDYMAALSEYRRYLFLGDSEVEYIHERIVECLTQLGRYNEAVIESANIRDTNKRNYTKGLIYFVAGSVDSSRKYLQQVDVPYEKDARRMIGLGHAYEFEFDEASEYIALPKNKPSYKKPALGAIFSLFPGGGHLYAGRFGDGLYSFLIVSTAALLAYYYYDRDEDVKFGFALGAAILLYGGNIYGGINAVRNYNYYENEKCLRQILQNQ</sequence>
<comment type="caution">
    <text evidence="2">The sequence shown here is derived from an EMBL/GenBank/DDBJ whole genome shotgun (WGS) entry which is preliminary data.</text>
</comment>
<keyword evidence="1" id="KW-0472">Membrane</keyword>
<evidence type="ECO:0000313" key="3">
    <source>
        <dbReference type="Proteomes" id="UP000051373"/>
    </source>
</evidence>
<accession>A0A0S8FPE5</accession>
<feature type="transmembrane region" description="Helical" evidence="1">
    <location>
        <begin position="173"/>
        <end position="190"/>
    </location>
</feature>
<protein>
    <recommendedName>
        <fullName evidence="4">TM2 domain-containing protein</fullName>
    </recommendedName>
</protein>
<dbReference type="AlphaFoldDB" id="A0A0S8FPE5"/>
<reference evidence="2 3" key="1">
    <citation type="journal article" date="2015" name="Microbiome">
        <title>Genomic resolution of linkages in carbon, nitrogen, and sulfur cycling among widespread estuary sediment bacteria.</title>
        <authorList>
            <person name="Baker B.J."/>
            <person name="Lazar C.S."/>
            <person name="Teske A.P."/>
            <person name="Dick G.J."/>
        </authorList>
    </citation>
    <scope>NUCLEOTIDE SEQUENCE [LARGE SCALE GENOMIC DNA]</scope>
    <source>
        <strain evidence="2">SM23_42</strain>
    </source>
</reference>
<dbReference type="EMBL" id="LJUJ01000038">
    <property type="protein sequence ID" value="KPK62414.1"/>
    <property type="molecule type" value="Genomic_DNA"/>
</dbReference>
<keyword evidence="1" id="KW-0812">Transmembrane</keyword>
<evidence type="ECO:0000256" key="1">
    <source>
        <dbReference type="SAM" id="Phobius"/>
    </source>
</evidence>
<feature type="transmembrane region" description="Helical" evidence="1">
    <location>
        <begin position="149"/>
        <end position="166"/>
    </location>
</feature>
<feature type="transmembrane region" description="Helical" evidence="1">
    <location>
        <begin position="196"/>
        <end position="217"/>
    </location>
</feature>
<proteinExistence type="predicted"/>